<gene>
    <name evidence="1" type="ORF">PG1C_00185</name>
</gene>
<dbReference type="EMBL" id="CP010554">
    <property type="protein sequence ID" value="AJP47279.1"/>
    <property type="molecule type" value="Genomic_DNA"/>
</dbReference>
<dbReference type="RefSeq" id="WP_202635454.1">
    <property type="nucleotide sequence ID" value="NZ_CP010554.1"/>
</dbReference>
<name>A0A0C5J6M0_9PROT</name>
<dbReference type="Proteomes" id="UP000061603">
    <property type="component" value="Chromosome"/>
</dbReference>
<dbReference type="STRING" id="1565605.PG1C_00185"/>
<evidence type="ECO:0000313" key="2">
    <source>
        <dbReference type="Proteomes" id="UP000061603"/>
    </source>
</evidence>
<proteinExistence type="predicted"/>
<sequence>MKILRLFFFLLVLANLIFLAWSQGYFDGATEAHEPYRLAQQLHAEKMRIVDEGQVREAPMVCRTLGGLTQAAADQIERDVAALGGKAKRLQLQAFHRVVIVGLADQTVADMKKSELLSQLPQTPPPLSGIQVQAAPNALNGRYEILLGIFTDEVAARDYIATLKKRGVTSAQWEKPKPSTPREGIEIQAKAEVFTRQLETWIAPFPSAMVMNCVR</sequence>
<organism evidence="1 2">
    <name type="scientific">Rugosibacter aromaticivorans</name>
    <dbReference type="NCBI Taxonomy" id="1565605"/>
    <lineage>
        <taxon>Bacteria</taxon>
        <taxon>Pseudomonadati</taxon>
        <taxon>Pseudomonadota</taxon>
        <taxon>Betaproteobacteria</taxon>
        <taxon>Nitrosomonadales</taxon>
        <taxon>Sterolibacteriaceae</taxon>
        <taxon>Rugosibacter</taxon>
    </lineage>
</organism>
<evidence type="ECO:0000313" key="1">
    <source>
        <dbReference type="EMBL" id="AJP47279.1"/>
    </source>
</evidence>
<dbReference type="KEGG" id="rbu:PG1C_00185"/>
<protein>
    <recommendedName>
        <fullName evidence="3">SPOR domain-containing protein</fullName>
    </recommendedName>
</protein>
<dbReference type="AlphaFoldDB" id="A0A0C5J6M0"/>
<dbReference type="HOGENOM" id="CLU_085053_0_0_4"/>
<reference evidence="1 2" key="1">
    <citation type="journal article" date="2015" name="Genome Announc.">
        <title>Complete Genome Sequence of a Novel Bacterium within the Family Rhodocyclaceae That Degrades Polycyclic Aromatic Hydrocarbons.</title>
        <authorList>
            <person name="Singleton D.R."/>
            <person name="Dickey A.N."/>
            <person name="Scholl E.H."/>
            <person name="Wright F.A."/>
            <person name="Aitken M.D."/>
        </authorList>
    </citation>
    <scope>NUCLEOTIDE SEQUENCE [LARGE SCALE GENOMIC DNA]</scope>
    <source>
        <strain evidence="2">PG1-Ca6</strain>
    </source>
</reference>
<evidence type="ECO:0008006" key="3">
    <source>
        <dbReference type="Google" id="ProtNLM"/>
    </source>
</evidence>
<keyword evidence="2" id="KW-1185">Reference proteome</keyword>
<accession>A0A0C5J6M0</accession>